<dbReference type="PANTHER" id="PTHR12592">
    <property type="entry name" value="ATP-DEPENDENT (S)-NAD(P)H-HYDRATE DEHYDRATASE FAMILY MEMBER"/>
    <property type="match status" value="1"/>
</dbReference>
<dbReference type="InterPro" id="IPR017953">
    <property type="entry name" value="Carbohydrate_kinase_pred_CS"/>
</dbReference>
<dbReference type="EC" id="4.2.1.136" evidence="6"/>
<comment type="cofactor">
    <cofactor evidence="6">
        <name>Mg(2+)</name>
        <dbReference type="ChEBI" id="CHEBI:18420"/>
    </cofactor>
</comment>
<dbReference type="NCBIfam" id="TIGR00196">
    <property type="entry name" value="yjeF_cterm"/>
    <property type="match status" value="1"/>
</dbReference>
<dbReference type="GO" id="GO:0046496">
    <property type="term" value="P:nicotinamide nucleotide metabolic process"/>
    <property type="evidence" value="ECO:0007669"/>
    <property type="project" value="UniProtKB-UniRule"/>
</dbReference>
<dbReference type="InterPro" id="IPR000631">
    <property type="entry name" value="CARKD"/>
</dbReference>
<keyword evidence="3 6" id="KW-0521">NADP</keyword>
<keyword evidence="1 6" id="KW-0547">Nucleotide-binding</keyword>
<evidence type="ECO:0000313" key="9">
    <source>
        <dbReference type="Proteomes" id="UP000532936"/>
    </source>
</evidence>
<protein>
    <recommendedName>
        <fullName evidence="6">ADP-dependent (S)-NAD(P)H-hydrate dehydratase</fullName>
        <ecNumber evidence="6">4.2.1.136</ecNumber>
    </recommendedName>
    <alternativeName>
        <fullName evidence="6">ADP-dependent NAD(P)HX dehydratase</fullName>
    </alternativeName>
</protein>
<dbReference type="InterPro" id="IPR029056">
    <property type="entry name" value="Ribokinase-like"/>
</dbReference>
<evidence type="ECO:0000313" key="8">
    <source>
        <dbReference type="EMBL" id="MBB3871026.1"/>
    </source>
</evidence>
<dbReference type="AlphaFoldDB" id="A0A7W6A2E9"/>
<accession>A0A7W6A2E9</accession>
<dbReference type="GO" id="GO:0052855">
    <property type="term" value="F:ADP-dependent NAD(P)H-hydrate dehydratase activity"/>
    <property type="evidence" value="ECO:0007669"/>
    <property type="project" value="UniProtKB-UniRule"/>
</dbReference>
<feature type="binding site" evidence="6">
    <location>
        <position position="41"/>
    </location>
    <ligand>
        <name>(6S)-NADPHX</name>
        <dbReference type="ChEBI" id="CHEBI:64076"/>
    </ligand>
</feature>
<evidence type="ECO:0000256" key="6">
    <source>
        <dbReference type="HAMAP-Rule" id="MF_01965"/>
    </source>
</evidence>
<dbReference type="GO" id="GO:0005524">
    <property type="term" value="F:ATP binding"/>
    <property type="evidence" value="ECO:0007669"/>
    <property type="project" value="UniProtKB-KW"/>
</dbReference>
<evidence type="ECO:0000256" key="5">
    <source>
        <dbReference type="ARBA" id="ARBA00023239"/>
    </source>
</evidence>
<dbReference type="RefSeq" id="WP_183195283.1">
    <property type="nucleotide sequence ID" value="NZ_JACIDA010000001.1"/>
</dbReference>
<comment type="subunit">
    <text evidence="6">Homotetramer.</text>
</comment>
<comment type="caution">
    <text evidence="8">The sequence shown here is derived from an EMBL/GenBank/DDBJ whole genome shotgun (WGS) entry which is preliminary data.</text>
</comment>
<sequence>MIETNDPAIWRNFLPWPGAETHKHARGRLGVVSGRAHQTGAARLAARAGLRIGAGVVRIYCPPDAVAVIAPAIEAIMLTPFASAEALAREVEEMDAVVVGPAAGLDETTVANIQALASSGAALVIDADGLSVFKGRSTELFAVLDRDDVLTPHEGEFERLFPGLLHRGRVVAAAEAAERAQAVVVLKGAETVIAAPDGRLRINRNGSPWLATAGTGDVLSGMIGGLMAQRMDSFDAACAAVWIHADAADRFGPGLIAEDLSEISPVSLRALWMAVRQG</sequence>
<comment type="similarity">
    <text evidence="6">Belongs to the NnrD/CARKD family.</text>
</comment>
<dbReference type="PROSITE" id="PS51383">
    <property type="entry name" value="YJEF_C_3"/>
    <property type="match status" value="1"/>
</dbReference>
<evidence type="ECO:0000256" key="2">
    <source>
        <dbReference type="ARBA" id="ARBA00022840"/>
    </source>
</evidence>
<comment type="catalytic activity">
    <reaction evidence="6">
        <text>(6S)-NADPHX + ADP = AMP + phosphate + NADPH + H(+)</text>
        <dbReference type="Rhea" id="RHEA:32235"/>
        <dbReference type="ChEBI" id="CHEBI:15378"/>
        <dbReference type="ChEBI" id="CHEBI:43474"/>
        <dbReference type="ChEBI" id="CHEBI:57783"/>
        <dbReference type="ChEBI" id="CHEBI:64076"/>
        <dbReference type="ChEBI" id="CHEBI:456215"/>
        <dbReference type="ChEBI" id="CHEBI:456216"/>
        <dbReference type="EC" id="4.2.1.136"/>
    </reaction>
</comment>
<comment type="catalytic activity">
    <reaction evidence="6">
        <text>(6S)-NADHX + ADP = AMP + phosphate + NADH + H(+)</text>
        <dbReference type="Rhea" id="RHEA:32223"/>
        <dbReference type="ChEBI" id="CHEBI:15378"/>
        <dbReference type="ChEBI" id="CHEBI:43474"/>
        <dbReference type="ChEBI" id="CHEBI:57945"/>
        <dbReference type="ChEBI" id="CHEBI:64074"/>
        <dbReference type="ChEBI" id="CHEBI:456215"/>
        <dbReference type="ChEBI" id="CHEBI:456216"/>
        <dbReference type="EC" id="4.2.1.136"/>
    </reaction>
</comment>
<proteinExistence type="inferred from homology"/>
<dbReference type="GO" id="GO:0016301">
    <property type="term" value="F:kinase activity"/>
    <property type="evidence" value="ECO:0007669"/>
    <property type="project" value="UniProtKB-KW"/>
</dbReference>
<dbReference type="EMBL" id="JACIDA010000001">
    <property type="protein sequence ID" value="MBB3871026.1"/>
    <property type="molecule type" value="Genomic_DNA"/>
</dbReference>
<feature type="binding site" evidence="6">
    <location>
        <position position="216"/>
    </location>
    <ligand>
        <name>AMP</name>
        <dbReference type="ChEBI" id="CHEBI:456215"/>
    </ligand>
</feature>
<dbReference type="Proteomes" id="UP000532936">
    <property type="component" value="Unassembled WGS sequence"/>
</dbReference>
<keyword evidence="8" id="KW-0418">Kinase</keyword>
<keyword evidence="4 6" id="KW-0520">NAD</keyword>
<feature type="binding site" evidence="6">
    <location>
        <position position="217"/>
    </location>
    <ligand>
        <name>(6S)-NADPHX</name>
        <dbReference type="ChEBI" id="CHEBI:64076"/>
    </ligand>
</feature>
<keyword evidence="8" id="KW-0808">Transferase</keyword>
<dbReference type="PANTHER" id="PTHR12592:SF0">
    <property type="entry name" value="ATP-DEPENDENT (S)-NAD(P)H-HYDRATE DEHYDRATASE"/>
    <property type="match status" value="1"/>
</dbReference>
<dbReference type="Pfam" id="PF01256">
    <property type="entry name" value="Carb_kinase"/>
    <property type="match status" value="1"/>
</dbReference>
<evidence type="ECO:0000256" key="4">
    <source>
        <dbReference type="ARBA" id="ARBA00023027"/>
    </source>
</evidence>
<feature type="domain" description="YjeF C-terminal" evidence="7">
    <location>
        <begin position="6"/>
        <end position="271"/>
    </location>
</feature>
<dbReference type="Gene3D" id="3.40.1190.20">
    <property type="match status" value="1"/>
</dbReference>
<comment type="function">
    <text evidence="6">Catalyzes the dehydration of the S-form of NAD(P)HX at the expense of ADP, which is converted to AMP. Together with NAD(P)HX epimerase, which catalyzes the epimerization of the S- and R-forms, the enzyme allows the repair of both epimers of NAD(P)HX, a damaged form of NAD(P)H that is a result of enzymatic or heat-dependent hydration.</text>
</comment>
<dbReference type="HAMAP" id="MF_01965">
    <property type="entry name" value="NADHX_dehydratase"/>
    <property type="match status" value="1"/>
</dbReference>
<dbReference type="PROSITE" id="PS01050">
    <property type="entry name" value="YJEF_C_2"/>
    <property type="match status" value="1"/>
</dbReference>
<feature type="binding site" evidence="6">
    <location>
        <position position="153"/>
    </location>
    <ligand>
        <name>(6S)-NADPHX</name>
        <dbReference type="ChEBI" id="CHEBI:64076"/>
    </ligand>
</feature>
<keyword evidence="2 6" id="KW-0067">ATP-binding</keyword>
<gene>
    <name evidence="6" type="primary">nnrD</name>
    <name evidence="8" type="ORF">GGR11_000540</name>
</gene>
<dbReference type="SUPFAM" id="SSF53613">
    <property type="entry name" value="Ribokinase-like"/>
    <property type="match status" value="1"/>
</dbReference>
<feature type="binding site" evidence="6">
    <location>
        <begin position="187"/>
        <end position="191"/>
    </location>
    <ligand>
        <name>AMP</name>
        <dbReference type="ChEBI" id="CHEBI:456215"/>
    </ligand>
</feature>
<evidence type="ECO:0000256" key="1">
    <source>
        <dbReference type="ARBA" id="ARBA00022741"/>
    </source>
</evidence>
<comment type="caution">
    <text evidence="6">Lacks conserved residue(s) required for the propagation of feature annotation.</text>
</comment>
<name>A0A7W6A2E9_9CAUL</name>
<reference evidence="8 9" key="1">
    <citation type="submission" date="2020-08" db="EMBL/GenBank/DDBJ databases">
        <title>Genomic Encyclopedia of Type Strains, Phase IV (KMG-IV): sequencing the most valuable type-strain genomes for metagenomic binning, comparative biology and taxonomic classification.</title>
        <authorList>
            <person name="Goeker M."/>
        </authorList>
    </citation>
    <scope>NUCLEOTIDE SEQUENCE [LARGE SCALE GENOMIC DNA]</scope>
    <source>
        <strain evidence="8 9">DSM 14878</strain>
    </source>
</reference>
<dbReference type="GO" id="GO:0052856">
    <property type="term" value="F:NAD(P)HX epimerase activity"/>
    <property type="evidence" value="ECO:0007669"/>
    <property type="project" value="TreeGrafter"/>
</dbReference>
<organism evidence="8 9">
    <name type="scientific">Brevundimonas mediterranea</name>
    <dbReference type="NCBI Taxonomy" id="74329"/>
    <lineage>
        <taxon>Bacteria</taxon>
        <taxon>Pseudomonadati</taxon>
        <taxon>Pseudomonadota</taxon>
        <taxon>Alphaproteobacteria</taxon>
        <taxon>Caulobacterales</taxon>
        <taxon>Caulobacteraceae</taxon>
        <taxon>Brevundimonas</taxon>
    </lineage>
</organism>
<evidence type="ECO:0000256" key="3">
    <source>
        <dbReference type="ARBA" id="ARBA00022857"/>
    </source>
</evidence>
<dbReference type="GO" id="GO:0110051">
    <property type="term" value="P:metabolite repair"/>
    <property type="evidence" value="ECO:0007669"/>
    <property type="project" value="TreeGrafter"/>
</dbReference>
<evidence type="ECO:0000259" key="7">
    <source>
        <dbReference type="PROSITE" id="PS51383"/>
    </source>
</evidence>
<dbReference type="CDD" id="cd01171">
    <property type="entry name" value="YXKO-related"/>
    <property type="match status" value="1"/>
</dbReference>
<keyword evidence="5 6" id="KW-0456">Lyase</keyword>